<organism evidence="5">
    <name type="scientific">Guillardia theta (strain CCMP2712)</name>
    <name type="common">Cryptophyte</name>
    <dbReference type="NCBI Taxonomy" id="905079"/>
    <lineage>
        <taxon>Eukaryota</taxon>
        <taxon>Cryptophyceae</taxon>
        <taxon>Pyrenomonadales</taxon>
        <taxon>Geminigeraceae</taxon>
        <taxon>Guillardia</taxon>
    </lineage>
</organism>
<name>L1JH13_GUITC</name>
<dbReference type="Proteomes" id="UP000011087">
    <property type="component" value="Unassembled WGS sequence"/>
</dbReference>
<dbReference type="STRING" id="905079.L1JH13"/>
<dbReference type="GO" id="GO:0008460">
    <property type="term" value="F:dTDP-glucose 4,6-dehydratase activity"/>
    <property type="evidence" value="ECO:0007669"/>
    <property type="project" value="InterPro"/>
</dbReference>
<dbReference type="OMA" id="WNEKPNL"/>
<comment type="cofactor">
    <cofactor evidence="1">
        <name>NAD(+)</name>
        <dbReference type="ChEBI" id="CHEBI:57540"/>
    </cofactor>
</comment>
<dbReference type="FunFam" id="3.40.50.720:FF:000304">
    <property type="entry name" value="UDP-glucose 4,6-dehydratase"/>
    <property type="match status" value="1"/>
</dbReference>
<dbReference type="PaxDb" id="55529-EKX47385"/>
<gene>
    <name evidence="5" type="ORF">GUITHDRAFT_157632</name>
</gene>
<evidence type="ECO:0000313" key="5">
    <source>
        <dbReference type="EMBL" id="EKX47385.1"/>
    </source>
</evidence>
<sequence length="380" mass="41997">MGIYRSDKPLGGQSDELSVLEAGTLPASVLVVSQVGGQHRFKAERSILITGGCGFMGSHLVDRLVLKYPQYLVVVLDVLDECSSTHHLSKVKDRPNFIFVHGDIRDSELVSVLMNDYKVDTILHLAAQTSVDHSFKSPSVFTDVNVVGTQSLLECSRRATRLRLFLYCSTDEVYGEIKEDAATEDCPLRPTNPYSASKAAAELLVMGYATSFKLPCIVTRCVNVYGSRQFPEKVIPKFAMRSNPRIGQPCCIHGDGQAKRSFIYVEDVAEAFDVVMHQGKAGNVYNIGSKDVVSVRYIADKISEAITGSAGLIQNVPDRLYNDCRYALNCSKLEGLGWKQRTPFEDGLHRTLEWGDLSGVPWSVQEMEDVEDVLRSAGVF</sequence>
<dbReference type="Pfam" id="PF16363">
    <property type="entry name" value="GDP_Man_Dehyd"/>
    <property type="match status" value="1"/>
</dbReference>
<evidence type="ECO:0000256" key="1">
    <source>
        <dbReference type="ARBA" id="ARBA00001911"/>
    </source>
</evidence>
<dbReference type="CDD" id="cd05246">
    <property type="entry name" value="dTDP_GD_SDR_e"/>
    <property type="match status" value="1"/>
</dbReference>
<dbReference type="InterPro" id="IPR036291">
    <property type="entry name" value="NAD(P)-bd_dom_sf"/>
</dbReference>
<reference evidence="6" key="3">
    <citation type="submission" date="2016-03" db="UniProtKB">
        <authorList>
            <consortium name="EnsemblProtists"/>
        </authorList>
    </citation>
    <scope>IDENTIFICATION</scope>
</reference>
<dbReference type="EnsemblProtists" id="EKX47385">
    <property type="protein sequence ID" value="EKX47385"/>
    <property type="gene ID" value="GUITHDRAFT_157632"/>
</dbReference>
<feature type="domain" description="NAD(P)-binding" evidence="4">
    <location>
        <begin position="48"/>
        <end position="350"/>
    </location>
</feature>
<dbReference type="Gene3D" id="3.90.25.10">
    <property type="entry name" value="UDP-galactose 4-epimerase, domain 1"/>
    <property type="match status" value="1"/>
</dbReference>
<dbReference type="GO" id="GO:0009225">
    <property type="term" value="P:nucleotide-sugar metabolic process"/>
    <property type="evidence" value="ECO:0007669"/>
    <property type="project" value="InterPro"/>
</dbReference>
<dbReference type="RefSeq" id="XP_005834365.1">
    <property type="nucleotide sequence ID" value="XM_005834308.1"/>
</dbReference>
<dbReference type="InterPro" id="IPR005888">
    <property type="entry name" value="dTDP_Gluc_deHydtase"/>
</dbReference>
<proteinExistence type="predicted"/>
<keyword evidence="7" id="KW-1185">Reference proteome</keyword>
<evidence type="ECO:0000313" key="6">
    <source>
        <dbReference type="EnsemblProtists" id="EKX47385"/>
    </source>
</evidence>
<dbReference type="OrthoDB" id="9402762at2759"/>
<evidence type="ECO:0000313" key="7">
    <source>
        <dbReference type="Proteomes" id="UP000011087"/>
    </source>
</evidence>
<protein>
    <recommendedName>
        <fullName evidence="4">NAD(P)-binding domain-containing protein</fullName>
    </recommendedName>
</protein>
<dbReference type="GeneID" id="17304025"/>
<dbReference type="KEGG" id="gtt:GUITHDRAFT_157632"/>
<evidence type="ECO:0000259" key="4">
    <source>
        <dbReference type="Pfam" id="PF16363"/>
    </source>
</evidence>
<accession>L1JH13</accession>
<keyword evidence="2" id="KW-0520">NAD</keyword>
<dbReference type="InterPro" id="IPR016040">
    <property type="entry name" value="NAD(P)-bd_dom"/>
</dbReference>
<evidence type="ECO:0000256" key="2">
    <source>
        <dbReference type="ARBA" id="ARBA00023027"/>
    </source>
</evidence>
<dbReference type="PANTHER" id="PTHR43000">
    <property type="entry name" value="DTDP-D-GLUCOSE 4,6-DEHYDRATASE-RELATED"/>
    <property type="match status" value="1"/>
</dbReference>
<reference evidence="5 7" key="1">
    <citation type="journal article" date="2012" name="Nature">
        <title>Algal genomes reveal evolutionary mosaicism and the fate of nucleomorphs.</title>
        <authorList>
            <consortium name="DOE Joint Genome Institute"/>
            <person name="Curtis B.A."/>
            <person name="Tanifuji G."/>
            <person name="Burki F."/>
            <person name="Gruber A."/>
            <person name="Irimia M."/>
            <person name="Maruyama S."/>
            <person name="Arias M.C."/>
            <person name="Ball S.G."/>
            <person name="Gile G.H."/>
            <person name="Hirakawa Y."/>
            <person name="Hopkins J.F."/>
            <person name="Kuo A."/>
            <person name="Rensing S.A."/>
            <person name="Schmutz J."/>
            <person name="Symeonidi A."/>
            <person name="Elias M."/>
            <person name="Eveleigh R.J."/>
            <person name="Herman E.K."/>
            <person name="Klute M.J."/>
            <person name="Nakayama T."/>
            <person name="Obornik M."/>
            <person name="Reyes-Prieto A."/>
            <person name="Armbrust E.V."/>
            <person name="Aves S.J."/>
            <person name="Beiko R.G."/>
            <person name="Coutinho P."/>
            <person name="Dacks J.B."/>
            <person name="Durnford D.G."/>
            <person name="Fast N.M."/>
            <person name="Green B.R."/>
            <person name="Grisdale C.J."/>
            <person name="Hempel F."/>
            <person name="Henrissat B."/>
            <person name="Hoppner M.P."/>
            <person name="Ishida K."/>
            <person name="Kim E."/>
            <person name="Koreny L."/>
            <person name="Kroth P.G."/>
            <person name="Liu Y."/>
            <person name="Malik S.B."/>
            <person name="Maier U.G."/>
            <person name="McRose D."/>
            <person name="Mock T."/>
            <person name="Neilson J.A."/>
            <person name="Onodera N.T."/>
            <person name="Poole A.M."/>
            <person name="Pritham E.J."/>
            <person name="Richards T.A."/>
            <person name="Rocap G."/>
            <person name="Roy S.W."/>
            <person name="Sarai C."/>
            <person name="Schaack S."/>
            <person name="Shirato S."/>
            <person name="Slamovits C.H."/>
            <person name="Spencer D.F."/>
            <person name="Suzuki S."/>
            <person name="Worden A.Z."/>
            <person name="Zauner S."/>
            <person name="Barry K."/>
            <person name="Bell C."/>
            <person name="Bharti A.K."/>
            <person name="Crow J.A."/>
            <person name="Grimwood J."/>
            <person name="Kramer R."/>
            <person name="Lindquist E."/>
            <person name="Lucas S."/>
            <person name="Salamov A."/>
            <person name="McFadden G.I."/>
            <person name="Lane C.E."/>
            <person name="Keeling P.J."/>
            <person name="Gray M.W."/>
            <person name="Grigoriev I.V."/>
            <person name="Archibald J.M."/>
        </authorList>
    </citation>
    <scope>NUCLEOTIDE SEQUENCE</scope>
    <source>
        <strain evidence="5 7">CCMP2712</strain>
    </source>
</reference>
<evidence type="ECO:0000256" key="3">
    <source>
        <dbReference type="ARBA" id="ARBA00023239"/>
    </source>
</evidence>
<dbReference type="HOGENOM" id="CLU_007383_1_14_1"/>
<dbReference type="Gene3D" id="3.40.50.720">
    <property type="entry name" value="NAD(P)-binding Rossmann-like Domain"/>
    <property type="match status" value="1"/>
</dbReference>
<dbReference type="EMBL" id="JH992990">
    <property type="protein sequence ID" value="EKX47385.1"/>
    <property type="molecule type" value="Genomic_DNA"/>
</dbReference>
<dbReference type="eggNOG" id="KOG0747">
    <property type="taxonomic scope" value="Eukaryota"/>
</dbReference>
<dbReference type="SUPFAM" id="SSF51735">
    <property type="entry name" value="NAD(P)-binding Rossmann-fold domains"/>
    <property type="match status" value="1"/>
</dbReference>
<reference evidence="7" key="2">
    <citation type="submission" date="2012-11" db="EMBL/GenBank/DDBJ databases">
        <authorList>
            <person name="Kuo A."/>
            <person name="Curtis B.A."/>
            <person name="Tanifuji G."/>
            <person name="Burki F."/>
            <person name="Gruber A."/>
            <person name="Irimia M."/>
            <person name="Maruyama S."/>
            <person name="Arias M.C."/>
            <person name="Ball S.G."/>
            <person name="Gile G.H."/>
            <person name="Hirakawa Y."/>
            <person name="Hopkins J.F."/>
            <person name="Rensing S.A."/>
            <person name="Schmutz J."/>
            <person name="Symeonidi A."/>
            <person name="Elias M."/>
            <person name="Eveleigh R.J."/>
            <person name="Herman E.K."/>
            <person name="Klute M.J."/>
            <person name="Nakayama T."/>
            <person name="Obornik M."/>
            <person name="Reyes-Prieto A."/>
            <person name="Armbrust E.V."/>
            <person name="Aves S.J."/>
            <person name="Beiko R.G."/>
            <person name="Coutinho P."/>
            <person name="Dacks J.B."/>
            <person name="Durnford D.G."/>
            <person name="Fast N.M."/>
            <person name="Green B.R."/>
            <person name="Grisdale C."/>
            <person name="Hempe F."/>
            <person name="Henrissat B."/>
            <person name="Hoppner M.P."/>
            <person name="Ishida K.-I."/>
            <person name="Kim E."/>
            <person name="Koreny L."/>
            <person name="Kroth P.G."/>
            <person name="Liu Y."/>
            <person name="Malik S.-B."/>
            <person name="Maier U.G."/>
            <person name="McRose D."/>
            <person name="Mock T."/>
            <person name="Neilson J.A."/>
            <person name="Onodera N.T."/>
            <person name="Poole A.M."/>
            <person name="Pritham E.J."/>
            <person name="Richards T.A."/>
            <person name="Rocap G."/>
            <person name="Roy S.W."/>
            <person name="Sarai C."/>
            <person name="Schaack S."/>
            <person name="Shirato S."/>
            <person name="Slamovits C.H."/>
            <person name="Spencer D.F."/>
            <person name="Suzuki S."/>
            <person name="Worden A.Z."/>
            <person name="Zauner S."/>
            <person name="Barry K."/>
            <person name="Bell C."/>
            <person name="Bharti A.K."/>
            <person name="Crow J.A."/>
            <person name="Grimwood J."/>
            <person name="Kramer R."/>
            <person name="Lindquist E."/>
            <person name="Lucas S."/>
            <person name="Salamov A."/>
            <person name="McFadden G.I."/>
            <person name="Lane C.E."/>
            <person name="Keeling P.J."/>
            <person name="Gray M.W."/>
            <person name="Grigoriev I.V."/>
            <person name="Archibald J.M."/>
        </authorList>
    </citation>
    <scope>NUCLEOTIDE SEQUENCE</scope>
    <source>
        <strain evidence="7">CCMP2712</strain>
    </source>
</reference>
<dbReference type="AlphaFoldDB" id="L1JH13"/>
<keyword evidence="3" id="KW-0456">Lyase</keyword>